<gene>
    <name evidence="2" type="ORF">PACLA_8A079768</name>
</gene>
<name>A0A7D9F1T7_PARCT</name>
<evidence type="ECO:0000313" key="3">
    <source>
        <dbReference type="Proteomes" id="UP001152795"/>
    </source>
</evidence>
<dbReference type="OrthoDB" id="6155691at2759"/>
<dbReference type="Proteomes" id="UP001152795">
    <property type="component" value="Unassembled WGS sequence"/>
</dbReference>
<reference evidence="2" key="1">
    <citation type="submission" date="2020-04" db="EMBL/GenBank/DDBJ databases">
        <authorList>
            <person name="Alioto T."/>
            <person name="Alioto T."/>
            <person name="Gomez Garrido J."/>
        </authorList>
    </citation>
    <scope>NUCLEOTIDE SEQUENCE</scope>
    <source>
        <strain evidence="2">A484AB</strain>
    </source>
</reference>
<comment type="caution">
    <text evidence="2">The sequence shown here is derived from an EMBL/GenBank/DDBJ whole genome shotgun (WGS) entry which is preliminary data.</text>
</comment>
<organism evidence="2 3">
    <name type="scientific">Paramuricea clavata</name>
    <name type="common">Red gorgonian</name>
    <name type="synonym">Violescent sea-whip</name>
    <dbReference type="NCBI Taxonomy" id="317549"/>
    <lineage>
        <taxon>Eukaryota</taxon>
        <taxon>Metazoa</taxon>
        <taxon>Cnidaria</taxon>
        <taxon>Anthozoa</taxon>
        <taxon>Octocorallia</taxon>
        <taxon>Malacalcyonacea</taxon>
        <taxon>Plexauridae</taxon>
        <taxon>Paramuricea</taxon>
    </lineage>
</organism>
<feature type="region of interest" description="Disordered" evidence="1">
    <location>
        <begin position="59"/>
        <end position="108"/>
    </location>
</feature>
<protein>
    <submittedName>
        <fullName evidence="2">Uncharacterized protein</fullName>
    </submittedName>
</protein>
<proteinExistence type="predicted"/>
<accession>A0A7D9F1T7</accession>
<keyword evidence="3" id="KW-1185">Reference proteome</keyword>
<evidence type="ECO:0000313" key="2">
    <source>
        <dbReference type="EMBL" id="CAB4020258.1"/>
    </source>
</evidence>
<evidence type="ECO:0000256" key="1">
    <source>
        <dbReference type="SAM" id="MobiDB-lite"/>
    </source>
</evidence>
<feature type="compositionally biased region" description="Polar residues" evidence="1">
    <location>
        <begin position="70"/>
        <end position="82"/>
    </location>
</feature>
<sequence length="108" mass="11832">MFKPYISGNTNCAHAEEMARKSEVMTMPVVMKDEKEYADIVEVLDQLEKWTHEIYTAAGMCSSDPESSDDTTNPTVGTTSRPDQPGSHVPPAASESATQAAHRIAWCN</sequence>
<dbReference type="EMBL" id="CACRXK020010865">
    <property type="protein sequence ID" value="CAB4020258.1"/>
    <property type="molecule type" value="Genomic_DNA"/>
</dbReference>
<dbReference type="AlphaFoldDB" id="A0A7D9F1T7"/>